<evidence type="ECO:0000256" key="1">
    <source>
        <dbReference type="SAM" id="MobiDB-lite"/>
    </source>
</evidence>
<dbReference type="Proteomes" id="UP001597474">
    <property type="component" value="Unassembled WGS sequence"/>
</dbReference>
<sequence length="83" mass="8745">MMLSAADFEELFPELNRRAVKVSSSGPARRQDDGGASTAPREPRVEPASPALRAGMTLAMMPSFAAVGAASAMLHGYHLMNGK</sequence>
<accession>A0ABW5TZK6</accession>
<protein>
    <submittedName>
        <fullName evidence="3">Uncharacterized protein</fullName>
    </submittedName>
</protein>
<feature type="region of interest" description="Disordered" evidence="1">
    <location>
        <begin position="19"/>
        <end position="50"/>
    </location>
</feature>
<evidence type="ECO:0000256" key="2">
    <source>
        <dbReference type="SAM" id="Phobius"/>
    </source>
</evidence>
<evidence type="ECO:0000313" key="4">
    <source>
        <dbReference type="Proteomes" id="UP001597474"/>
    </source>
</evidence>
<gene>
    <name evidence="3" type="ORF">ACFSUD_03890</name>
</gene>
<keyword evidence="2" id="KW-0472">Membrane</keyword>
<name>A0ABW5TZK6_9RHOB</name>
<keyword evidence="2" id="KW-0812">Transmembrane</keyword>
<dbReference type="EMBL" id="JBHUMP010000002">
    <property type="protein sequence ID" value="MFD2738704.1"/>
    <property type="molecule type" value="Genomic_DNA"/>
</dbReference>
<keyword evidence="4" id="KW-1185">Reference proteome</keyword>
<reference evidence="4" key="1">
    <citation type="journal article" date="2019" name="Int. J. Syst. Evol. Microbiol.">
        <title>The Global Catalogue of Microorganisms (GCM) 10K type strain sequencing project: providing services to taxonomists for standard genome sequencing and annotation.</title>
        <authorList>
            <consortium name="The Broad Institute Genomics Platform"/>
            <consortium name="The Broad Institute Genome Sequencing Center for Infectious Disease"/>
            <person name="Wu L."/>
            <person name="Ma J."/>
        </authorList>
    </citation>
    <scope>NUCLEOTIDE SEQUENCE [LARGE SCALE GENOMIC DNA]</scope>
    <source>
        <strain evidence="4">TISTR 2562</strain>
    </source>
</reference>
<feature type="transmembrane region" description="Helical" evidence="2">
    <location>
        <begin position="51"/>
        <end position="74"/>
    </location>
</feature>
<proteinExistence type="predicted"/>
<comment type="caution">
    <text evidence="3">The sequence shown here is derived from an EMBL/GenBank/DDBJ whole genome shotgun (WGS) entry which is preliminary data.</text>
</comment>
<keyword evidence="2" id="KW-1133">Transmembrane helix</keyword>
<organism evidence="3 4">
    <name type="scientific">Sulfitobacter aestuarii</name>
    <dbReference type="NCBI Taxonomy" id="2161676"/>
    <lineage>
        <taxon>Bacteria</taxon>
        <taxon>Pseudomonadati</taxon>
        <taxon>Pseudomonadota</taxon>
        <taxon>Alphaproteobacteria</taxon>
        <taxon>Rhodobacterales</taxon>
        <taxon>Roseobacteraceae</taxon>
        <taxon>Sulfitobacter</taxon>
    </lineage>
</organism>
<dbReference type="RefSeq" id="WP_386371653.1">
    <property type="nucleotide sequence ID" value="NZ_JBHUMP010000002.1"/>
</dbReference>
<evidence type="ECO:0000313" key="3">
    <source>
        <dbReference type="EMBL" id="MFD2738704.1"/>
    </source>
</evidence>